<dbReference type="GeneID" id="109581065"/>
<evidence type="ECO:0000256" key="5">
    <source>
        <dbReference type="ARBA" id="ARBA00023136"/>
    </source>
</evidence>
<dbReference type="GO" id="GO:0016020">
    <property type="term" value="C:membrane"/>
    <property type="evidence" value="ECO:0007669"/>
    <property type="project" value="UniProtKB-SubCell"/>
</dbReference>
<evidence type="ECO:0000256" key="7">
    <source>
        <dbReference type="SAM" id="Phobius"/>
    </source>
</evidence>
<dbReference type="PANTHER" id="PTHR14948:SF44">
    <property type="entry name" value="PROLINE-RICH TRANSMEMBRANE PROTEIN 1-LIKE"/>
    <property type="match status" value="1"/>
</dbReference>
<keyword evidence="4 7" id="KW-1133">Transmembrane helix</keyword>
<evidence type="ECO:0000313" key="9">
    <source>
        <dbReference type="Proteomes" id="UP000007879"/>
    </source>
</evidence>
<keyword evidence="9" id="KW-1185">Reference proteome</keyword>
<keyword evidence="5 7" id="KW-0472">Membrane</keyword>
<dbReference type="AlphaFoldDB" id="A0AAN0J062"/>
<dbReference type="Proteomes" id="UP000007879">
    <property type="component" value="Unassembled WGS sequence"/>
</dbReference>
<accession>A0AAN0J062</accession>
<protein>
    <submittedName>
        <fullName evidence="8">Uncharacterized protein</fullName>
    </submittedName>
</protein>
<dbReference type="EnsemblMetazoa" id="XM_019994840.1">
    <property type="protein sequence ID" value="XP_019850399.1"/>
    <property type="gene ID" value="LOC109581065"/>
</dbReference>
<evidence type="ECO:0000256" key="1">
    <source>
        <dbReference type="ARBA" id="ARBA00004370"/>
    </source>
</evidence>
<comment type="subcellular location">
    <subcellularLocation>
        <location evidence="1">Membrane</location>
    </subcellularLocation>
</comment>
<evidence type="ECO:0000313" key="8">
    <source>
        <dbReference type="EnsemblMetazoa" id="XP_019850399.1"/>
    </source>
</evidence>
<feature type="transmembrane region" description="Helical" evidence="7">
    <location>
        <begin position="77"/>
        <end position="108"/>
    </location>
</feature>
<feature type="compositionally biased region" description="Polar residues" evidence="6">
    <location>
        <begin position="44"/>
        <end position="56"/>
    </location>
</feature>
<dbReference type="KEGG" id="aqu:109581065"/>
<name>A0AAN0J062_AMPQE</name>
<feature type="compositionally biased region" description="Polar residues" evidence="6">
    <location>
        <begin position="1"/>
        <end position="14"/>
    </location>
</feature>
<evidence type="ECO:0000256" key="6">
    <source>
        <dbReference type="SAM" id="MobiDB-lite"/>
    </source>
</evidence>
<dbReference type="Pfam" id="PF04505">
    <property type="entry name" value="CD225"/>
    <property type="match status" value="1"/>
</dbReference>
<evidence type="ECO:0000256" key="3">
    <source>
        <dbReference type="ARBA" id="ARBA00022692"/>
    </source>
</evidence>
<dbReference type="InterPro" id="IPR007593">
    <property type="entry name" value="CD225/Dispanin_fam"/>
</dbReference>
<dbReference type="RefSeq" id="XP_019850399.1">
    <property type="nucleotide sequence ID" value="XM_019994840.1"/>
</dbReference>
<feature type="transmembrane region" description="Helical" evidence="7">
    <location>
        <begin position="128"/>
        <end position="149"/>
    </location>
</feature>
<sequence>MDSGYPLQNYQPQPTEYAPAPQNFKSEDPLSDKPQDGYGYTPISEPQKQTSNSAIVVSSQPTPTIATNIRRDVGDHYLALSIVLTVLCFICGPWVALFCTASAIAFSIQARDAEARGDIEGAQRNSRLSLGCNIGGVVTGLIAIAMLQVRAQWTFLL</sequence>
<dbReference type="PANTHER" id="PTHR14948">
    <property type="entry name" value="NG5"/>
    <property type="match status" value="1"/>
</dbReference>
<evidence type="ECO:0000256" key="4">
    <source>
        <dbReference type="ARBA" id="ARBA00022989"/>
    </source>
</evidence>
<organism evidence="8 9">
    <name type="scientific">Amphimedon queenslandica</name>
    <name type="common">Sponge</name>
    <dbReference type="NCBI Taxonomy" id="400682"/>
    <lineage>
        <taxon>Eukaryota</taxon>
        <taxon>Metazoa</taxon>
        <taxon>Porifera</taxon>
        <taxon>Demospongiae</taxon>
        <taxon>Heteroscleromorpha</taxon>
        <taxon>Haplosclerida</taxon>
        <taxon>Niphatidae</taxon>
        <taxon>Amphimedon</taxon>
    </lineage>
</organism>
<keyword evidence="3 7" id="KW-0812">Transmembrane</keyword>
<dbReference type="InterPro" id="IPR051423">
    <property type="entry name" value="CD225/Dispanin"/>
</dbReference>
<evidence type="ECO:0000256" key="2">
    <source>
        <dbReference type="ARBA" id="ARBA00006843"/>
    </source>
</evidence>
<reference evidence="8" key="2">
    <citation type="submission" date="2024-06" db="UniProtKB">
        <authorList>
            <consortium name="EnsemblMetazoa"/>
        </authorList>
    </citation>
    <scope>IDENTIFICATION</scope>
</reference>
<feature type="compositionally biased region" description="Basic and acidic residues" evidence="6">
    <location>
        <begin position="25"/>
        <end position="35"/>
    </location>
</feature>
<reference evidence="9" key="1">
    <citation type="journal article" date="2010" name="Nature">
        <title>The Amphimedon queenslandica genome and the evolution of animal complexity.</title>
        <authorList>
            <person name="Srivastava M."/>
            <person name="Simakov O."/>
            <person name="Chapman J."/>
            <person name="Fahey B."/>
            <person name="Gauthier M.E."/>
            <person name="Mitros T."/>
            <person name="Richards G.S."/>
            <person name="Conaco C."/>
            <person name="Dacre M."/>
            <person name="Hellsten U."/>
            <person name="Larroux C."/>
            <person name="Putnam N.H."/>
            <person name="Stanke M."/>
            <person name="Adamska M."/>
            <person name="Darling A."/>
            <person name="Degnan S.M."/>
            <person name="Oakley T.H."/>
            <person name="Plachetzki D.C."/>
            <person name="Zhai Y."/>
            <person name="Adamski M."/>
            <person name="Calcino A."/>
            <person name="Cummins S.F."/>
            <person name="Goodstein D.M."/>
            <person name="Harris C."/>
            <person name="Jackson D.J."/>
            <person name="Leys S.P."/>
            <person name="Shu S."/>
            <person name="Woodcroft B.J."/>
            <person name="Vervoort M."/>
            <person name="Kosik K.S."/>
            <person name="Manning G."/>
            <person name="Degnan B.M."/>
            <person name="Rokhsar D.S."/>
        </authorList>
    </citation>
    <scope>NUCLEOTIDE SEQUENCE [LARGE SCALE GENOMIC DNA]</scope>
</reference>
<proteinExistence type="inferred from homology"/>
<feature type="region of interest" description="Disordered" evidence="6">
    <location>
        <begin position="1"/>
        <end position="56"/>
    </location>
</feature>
<comment type="similarity">
    <text evidence="2">Belongs to the CD225/Dispanin family.</text>
</comment>